<dbReference type="InterPro" id="IPR019734">
    <property type="entry name" value="TPR_rpt"/>
</dbReference>
<dbReference type="SMART" id="SM00028">
    <property type="entry name" value="TPR"/>
    <property type="match status" value="3"/>
</dbReference>
<dbReference type="PANTHER" id="PTHR22904:SF523">
    <property type="entry name" value="STRESS-INDUCED-PHOSPHOPROTEIN 1"/>
    <property type="match status" value="1"/>
</dbReference>
<evidence type="ECO:0000256" key="4">
    <source>
        <dbReference type="SAM" id="MobiDB-lite"/>
    </source>
</evidence>
<keyword evidence="6" id="KW-1185">Reference proteome</keyword>
<keyword evidence="2 3" id="KW-0802">TPR repeat</keyword>
<evidence type="ECO:0000313" key="5">
    <source>
        <dbReference type="EMBL" id="PWN94886.1"/>
    </source>
</evidence>
<evidence type="ECO:0000256" key="2">
    <source>
        <dbReference type="ARBA" id="ARBA00022803"/>
    </source>
</evidence>
<dbReference type="GeneID" id="37271041"/>
<dbReference type="STRING" id="58919.A0A316Z0Q4"/>
<dbReference type="RefSeq" id="XP_025595165.1">
    <property type="nucleotide sequence ID" value="XM_025743497.1"/>
</dbReference>
<accession>A0A316Z0Q4</accession>
<feature type="repeat" description="TPR" evidence="3">
    <location>
        <begin position="178"/>
        <end position="211"/>
    </location>
</feature>
<dbReference type="InterPro" id="IPR011990">
    <property type="entry name" value="TPR-like_helical_dom_sf"/>
</dbReference>
<dbReference type="Proteomes" id="UP000245946">
    <property type="component" value="Unassembled WGS sequence"/>
</dbReference>
<evidence type="ECO:0000256" key="3">
    <source>
        <dbReference type="PROSITE-ProRule" id="PRU00339"/>
    </source>
</evidence>
<dbReference type="OrthoDB" id="433738at2759"/>
<dbReference type="PROSITE" id="PS50005">
    <property type="entry name" value="TPR"/>
    <property type="match status" value="1"/>
</dbReference>
<sequence length="223" mass="23558">MGADCCGPDHGHAPPPQQHAHEHGGAPPAPTEEQLAFADAGFKSVPLALDAASNQLVSPTHDLTVLNALIRSLASLPPQLAFPPPPNVVPPQRSMAVAKAKEDGVAAFAAGNLSEAIRLFTLAIDVAASRPLWENNAIARDELALCLANRAAAFLEAHAFLEALADAEAVVQLKKPWSKGHFRKGKALHKLGRREEAKEAFELGLCFDPESTDLKAAISELAL</sequence>
<gene>
    <name evidence="5" type="ORF">FA09DRAFT_332546</name>
</gene>
<organism evidence="5 6">
    <name type="scientific">Tilletiopsis washingtonensis</name>
    <dbReference type="NCBI Taxonomy" id="58919"/>
    <lineage>
        <taxon>Eukaryota</taxon>
        <taxon>Fungi</taxon>
        <taxon>Dikarya</taxon>
        <taxon>Basidiomycota</taxon>
        <taxon>Ustilaginomycotina</taxon>
        <taxon>Exobasidiomycetes</taxon>
        <taxon>Entylomatales</taxon>
        <taxon>Entylomatales incertae sedis</taxon>
        <taxon>Tilletiopsis</taxon>
    </lineage>
</organism>
<evidence type="ECO:0000256" key="1">
    <source>
        <dbReference type="ARBA" id="ARBA00022737"/>
    </source>
</evidence>
<protein>
    <submittedName>
        <fullName evidence="5">Uncharacterized protein</fullName>
    </submittedName>
</protein>
<name>A0A316Z0Q4_9BASI</name>
<dbReference type="SUPFAM" id="SSF48452">
    <property type="entry name" value="TPR-like"/>
    <property type="match status" value="1"/>
</dbReference>
<dbReference type="PANTHER" id="PTHR22904">
    <property type="entry name" value="TPR REPEAT CONTAINING PROTEIN"/>
    <property type="match status" value="1"/>
</dbReference>
<evidence type="ECO:0000313" key="6">
    <source>
        <dbReference type="Proteomes" id="UP000245946"/>
    </source>
</evidence>
<proteinExistence type="predicted"/>
<feature type="region of interest" description="Disordered" evidence="4">
    <location>
        <begin position="1"/>
        <end position="31"/>
    </location>
</feature>
<reference evidence="5 6" key="1">
    <citation type="journal article" date="2018" name="Mol. Biol. Evol.">
        <title>Broad Genomic Sampling Reveals a Smut Pathogenic Ancestry of the Fungal Clade Ustilaginomycotina.</title>
        <authorList>
            <person name="Kijpornyongpan T."/>
            <person name="Mondo S.J."/>
            <person name="Barry K."/>
            <person name="Sandor L."/>
            <person name="Lee J."/>
            <person name="Lipzen A."/>
            <person name="Pangilinan J."/>
            <person name="LaButti K."/>
            <person name="Hainaut M."/>
            <person name="Henrissat B."/>
            <person name="Grigoriev I.V."/>
            <person name="Spatafora J.W."/>
            <person name="Aime M.C."/>
        </authorList>
    </citation>
    <scope>NUCLEOTIDE SEQUENCE [LARGE SCALE GENOMIC DNA]</scope>
    <source>
        <strain evidence="5 6">MCA 4186</strain>
    </source>
</reference>
<dbReference type="EMBL" id="KZ819308">
    <property type="protein sequence ID" value="PWN94886.1"/>
    <property type="molecule type" value="Genomic_DNA"/>
</dbReference>
<dbReference type="Gene3D" id="1.25.40.10">
    <property type="entry name" value="Tetratricopeptide repeat domain"/>
    <property type="match status" value="1"/>
</dbReference>
<dbReference type="GO" id="GO:0051879">
    <property type="term" value="F:Hsp90 protein binding"/>
    <property type="evidence" value="ECO:0007669"/>
    <property type="project" value="TreeGrafter"/>
</dbReference>
<keyword evidence="1" id="KW-0677">Repeat</keyword>
<dbReference type="AlphaFoldDB" id="A0A316Z0Q4"/>